<dbReference type="Pfam" id="PF05013">
    <property type="entry name" value="FGase"/>
    <property type="match status" value="1"/>
</dbReference>
<organism evidence="1 2">
    <name type="scientific">Maritalea porphyrae</name>
    <dbReference type="NCBI Taxonomy" id="880732"/>
    <lineage>
        <taxon>Bacteria</taxon>
        <taxon>Pseudomonadati</taxon>
        <taxon>Pseudomonadota</taxon>
        <taxon>Alphaproteobacteria</taxon>
        <taxon>Hyphomicrobiales</taxon>
        <taxon>Devosiaceae</taxon>
        <taxon>Maritalea</taxon>
    </lineage>
</organism>
<reference evidence="1" key="1">
    <citation type="journal article" date="2014" name="Int. J. Syst. Evol. Microbiol.">
        <title>Complete genome of a new Firmicutes species belonging to the dominant human colonic microbiota ('Ruminococcus bicirculans') reveals two chromosomes and a selective capacity to utilize plant glucans.</title>
        <authorList>
            <consortium name="NISC Comparative Sequencing Program"/>
            <person name="Wegmann U."/>
            <person name="Louis P."/>
            <person name="Goesmann A."/>
            <person name="Henrissat B."/>
            <person name="Duncan S.H."/>
            <person name="Flint H.J."/>
        </authorList>
    </citation>
    <scope>NUCLEOTIDE SEQUENCE</scope>
    <source>
        <strain evidence="1">NBRC 107169</strain>
    </source>
</reference>
<dbReference type="PIRSF" id="PIRSF029730">
    <property type="entry name" value="UCP029730"/>
    <property type="match status" value="1"/>
</dbReference>
<sequence>MYKTGGVVNISTEQSKIDRENFAAVELLNEGGRSPVLLICEHASNFIPEQFGTLGLSDEIQRSHIAWDPGALEVTEQLSKLLDAQAIVGKISRLVYDCNRPPEALDAVPSRSEIFDVPGNKAISPEQYQQRVDVSFVPFSEMVERTLRWSRAQRVIVTIHSFTPVYCGQSRETEIGILHDSDSRLADAMLDLAPHHANLKIERNKPYGPEDGVTYTLKKHGMENGLLNVMIEVRNDLIATTDQQQEIAQVLFEMISNSLGVLGVLSSGEGN</sequence>
<dbReference type="EMBL" id="BSNI01000001">
    <property type="protein sequence ID" value="GLQ15893.1"/>
    <property type="molecule type" value="Genomic_DNA"/>
</dbReference>
<dbReference type="SUPFAM" id="SSF53187">
    <property type="entry name" value="Zn-dependent exopeptidases"/>
    <property type="match status" value="1"/>
</dbReference>
<evidence type="ECO:0000313" key="1">
    <source>
        <dbReference type="EMBL" id="GLQ15893.1"/>
    </source>
</evidence>
<evidence type="ECO:0000313" key="2">
    <source>
        <dbReference type="Proteomes" id="UP001161405"/>
    </source>
</evidence>
<accession>A0ABQ5UMU1</accession>
<dbReference type="Proteomes" id="UP001161405">
    <property type="component" value="Unassembled WGS sequence"/>
</dbReference>
<proteinExistence type="predicted"/>
<dbReference type="InterPro" id="IPR007709">
    <property type="entry name" value="N-FG_amidohydro"/>
</dbReference>
<keyword evidence="2" id="KW-1185">Reference proteome</keyword>
<dbReference type="InterPro" id="IPR011227">
    <property type="entry name" value="UCP029730"/>
</dbReference>
<name>A0ABQ5UMU1_9HYPH</name>
<gene>
    <name evidence="1" type="ORF">GCM10007879_01420</name>
</gene>
<comment type="caution">
    <text evidence="1">The sequence shown here is derived from an EMBL/GenBank/DDBJ whole genome shotgun (WGS) entry which is preliminary data.</text>
</comment>
<protein>
    <submittedName>
        <fullName evidence="1">N-formylglutamate amidohydrolase</fullName>
    </submittedName>
</protein>
<dbReference type="Gene3D" id="3.40.630.40">
    <property type="entry name" value="Zn-dependent exopeptidases"/>
    <property type="match status" value="1"/>
</dbReference>
<reference evidence="1" key="2">
    <citation type="submission" date="2023-01" db="EMBL/GenBank/DDBJ databases">
        <title>Draft genome sequence of Maritalea porphyrae strain NBRC 107169.</title>
        <authorList>
            <person name="Sun Q."/>
            <person name="Mori K."/>
        </authorList>
    </citation>
    <scope>NUCLEOTIDE SEQUENCE</scope>
    <source>
        <strain evidence="1">NBRC 107169</strain>
    </source>
</reference>